<name>A0A327L0E3_9BRAD</name>
<dbReference type="PRINTS" id="PR00377">
    <property type="entry name" value="IMPHPHTASES"/>
</dbReference>
<feature type="binding site" evidence="12">
    <location>
        <position position="86"/>
    </location>
    <ligand>
        <name>Mg(2+)</name>
        <dbReference type="ChEBI" id="CHEBI:18420"/>
        <label>1</label>
        <note>catalytic</note>
    </ligand>
</feature>
<evidence type="ECO:0000256" key="1">
    <source>
        <dbReference type="ARBA" id="ARBA00001946"/>
    </source>
</evidence>
<evidence type="ECO:0000256" key="9">
    <source>
        <dbReference type="ARBA" id="ARBA00023102"/>
    </source>
</evidence>
<dbReference type="Gene3D" id="3.40.190.80">
    <property type="match status" value="1"/>
</dbReference>
<keyword evidence="6 12" id="KW-0479">Metal-binding</keyword>
<dbReference type="EC" id="3.1.3.15" evidence="4 11"/>
<dbReference type="Gene3D" id="3.30.540.10">
    <property type="entry name" value="Fructose-1,6-Bisphosphatase, subunit A, domain 1"/>
    <property type="match status" value="1"/>
</dbReference>
<dbReference type="Proteomes" id="UP000249130">
    <property type="component" value="Unassembled WGS sequence"/>
</dbReference>
<evidence type="ECO:0000256" key="8">
    <source>
        <dbReference type="ARBA" id="ARBA00022842"/>
    </source>
</evidence>
<dbReference type="FunFam" id="3.30.540.10:FF:000030">
    <property type="entry name" value="Inositol monophosphatase"/>
    <property type="match status" value="1"/>
</dbReference>
<comment type="similarity">
    <text evidence="3">Belongs to the inositol monophosphatase superfamily.</text>
</comment>
<reference evidence="13 14" key="1">
    <citation type="submission" date="2017-07" db="EMBL/GenBank/DDBJ databases">
        <title>Draft Genome Sequences of Select Purple Nonsulfur Bacteria.</title>
        <authorList>
            <person name="Lasarre B."/>
            <person name="Mckinlay J.B."/>
        </authorList>
    </citation>
    <scope>NUCLEOTIDE SEQUENCE [LARGE SCALE GENOMIC DNA]</scope>
    <source>
        <strain evidence="13 14">DSM 5909</strain>
    </source>
</reference>
<feature type="binding site" evidence="12">
    <location>
        <position position="70"/>
    </location>
    <ligand>
        <name>Mg(2+)</name>
        <dbReference type="ChEBI" id="CHEBI:18420"/>
        <label>1</label>
        <note>catalytic</note>
    </ligand>
</feature>
<evidence type="ECO:0000256" key="3">
    <source>
        <dbReference type="ARBA" id="ARBA00009759"/>
    </source>
</evidence>
<evidence type="ECO:0000256" key="6">
    <source>
        <dbReference type="ARBA" id="ARBA00022723"/>
    </source>
</evidence>
<feature type="binding site" evidence="12">
    <location>
        <position position="88"/>
    </location>
    <ligand>
        <name>Mg(2+)</name>
        <dbReference type="ChEBI" id="CHEBI:18420"/>
        <label>1</label>
        <note>catalytic</note>
    </ligand>
</feature>
<dbReference type="GO" id="GO:0046872">
    <property type="term" value="F:metal ion binding"/>
    <property type="evidence" value="ECO:0007669"/>
    <property type="project" value="UniProtKB-KW"/>
</dbReference>
<keyword evidence="9" id="KW-0368">Histidine biosynthesis</keyword>
<dbReference type="GO" id="GO:0004401">
    <property type="term" value="F:histidinol-phosphatase activity"/>
    <property type="evidence" value="ECO:0007669"/>
    <property type="project" value="UniProtKB-UniRule"/>
</dbReference>
<keyword evidence="7" id="KW-0378">Hydrolase</keyword>
<sequence>MTAIDFSAFIDKLATVSGEAILPFFRTSLTIDDKSTGGAFDPVTAADRAAELAMRALIRDMFPGHGIVGEEFGADRPDAEYVWVLDPIDGTKSFISGMPAWGTLIALTRKGRPVFGMMHQPYYGERFSGDGEAAQYRGPRAERTLMVRPCESLDRAVLFTTSPRLMNAADRAAFGRVEETVRLSRYGGDCYAYCMLAAGHIDLVVETELKPYDVAALIPIVAGAGGIMTTWEGEPAETGGRIVAAGDRRVHAAALKILQAG</sequence>
<comment type="caution">
    <text evidence="13">The sequence shown here is derived from an EMBL/GenBank/DDBJ whole genome shotgun (WGS) entry which is preliminary data.</text>
</comment>
<evidence type="ECO:0000256" key="10">
    <source>
        <dbReference type="ARBA" id="ARBA00049158"/>
    </source>
</evidence>
<dbReference type="InterPro" id="IPR000760">
    <property type="entry name" value="Inositol_monophosphatase-like"/>
</dbReference>
<comment type="catalytic activity">
    <reaction evidence="10">
        <text>L-histidinol phosphate + H2O = L-histidinol + phosphate</text>
        <dbReference type="Rhea" id="RHEA:14465"/>
        <dbReference type="ChEBI" id="CHEBI:15377"/>
        <dbReference type="ChEBI" id="CHEBI:43474"/>
        <dbReference type="ChEBI" id="CHEBI:57699"/>
        <dbReference type="ChEBI" id="CHEBI:57980"/>
        <dbReference type="EC" id="3.1.3.15"/>
    </reaction>
</comment>
<dbReference type="GO" id="GO:0000105">
    <property type="term" value="P:L-histidine biosynthetic process"/>
    <property type="evidence" value="ECO:0007669"/>
    <property type="project" value="UniProtKB-UniRule"/>
</dbReference>
<dbReference type="PROSITE" id="PS00629">
    <property type="entry name" value="IMP_1"/>
    <property type="match status" value="1"/>
</dbReference>
<evidence type="ECO:0000313" key="14">
    <source>
        <dbReference type="Proteomes" id="UP000249130"/>
    </source>
</evidence>
<evidence type="ECO:0000256" key="2">
    <source>
        <dbReference type="ARBA" id="ARBA00004970"/>
    </source>
</evidence>
<dbReference type="InterPro" id="IPR011809">
    <property type="entry name" value="His_9_proposed"/>
</dbReference>
<feature type="binding site" evidence="12">
    <location>
        <position position="89"/>
    </location>
    <ligand>
        <name>Mg(2+)</name>
        <dbReference type="ChEBI" id="CHEBI:18420"/>
        <label>1</label>
        <note>catalytic</note>
    </ligand>
</feature>
<proteinExistence type="inferred from homology"/>
<keyword evidence="5" id="KW-0028">Amino-acid biosynthesis</keyword>
<dbReference type="RefSeq" id="WP_111419415.1">
    <property type="nucleotide sequence ID" value="NZ_NPEX01000073.1"/>
</dbReference>
<evidence type="ECO:0000256" key="5">
    <source>
        <dbReference type="ARBA" id="ARBA00022605"/>
    </source>
</evidence>
<evidence type="ECO:0000256" key="7">
    <source>
        <dbReference type="ARBA" id="ARBA00022801"/>
    </source>
</evidence>
<dbReference type="UniPathway" id="UPA00031">
    <property type="reaction ID" value="UER00013"/>
</dbReference>
<dbReference type="NCBIfam" id="TIGR02067">
    <property type="entry name" value="his_9_HisN"/>
    <property type="match status" value="1"/>
</dbReference>
<evidence type="ECO:0000313" key="13">
    <source>
        <dbReference type="EMBL" id="RAI43734.1"/>
    </source>
</evidence>
<dbReference type="PANTHER" id="PTHR43200">
    <property type="entry name" value="PHOSPHATASE"/>
    <property type="match status" value="1"/>
</dbReference>
<evidence type="ECO:0000256" key="11">
    <source>
        <dbReference type="NCBIfam" id="TIGR02067"/>
    </source>
</evidence>
<dbReference type="AlphaFoldDB" id="A0A327L0E3"/>
<keyword evidence="14" id="KW-1185">Reference proteome</keyword>
<gene>
    <name evidence="13" type="primary">hisN</name>
    <name evidence="13" type="ORF">CH341_12750</name>
</gene>
<dbReference type="InterPro" id="IPR020583">
    <property type="entry name" value="Inositol_monoP_metal-BS"/>
</dbReference>
<evidence type="ECO:0000256" key="12">
    <source>
        <dbReference type="PIRSR" id="PIRSR600760-2"/>
    </source>
</evidence>
<feature type="binding site" evidence="12">
    <location>
        <position position="213"/>
    </location>
    <ligand>
        <name>Mg(2+)</name>
        <dbReference type="ChEBI" id="CHEBI:18420"/>
        <label>1</label>
        <note>catalytic</note>
    </ligand>
</feature>
<evidence type="ECO:0000256" key="4">
    <source>
        <dbReference type="ARBA" id="ARBA00013085"/>
    </source>
</evidence>
<comment type="cofactor">
    <cofactor evidence="1 12">
        <name>Mg(2+)</name>
        <dbReference type="ChEBI" id="CHEBI:18420"/>
    </cofactor>
</comment>
<accession>A0A327L0E3</accession>
<keyword evidence="8 12" id="KW-0460">Magnesium</keyword>
<dbReference type="Pfam" id="PF00459">
    <property type="entry name" value="Inositol_P"/>
    <property type="match status" value="1"/>
</dbReference>
<comment type="pathway">
    <text evidence="2">Amino-acid biosynthesis; L-histidine biosynthesis; L-histidine from 5-phospho-alpha-D-ribose 1-diphosphate: step 8/9.</text>
</comment>
<dbReference type="CDD" id="cd01641">
    <property type="entry name" value="Bacterial_IMPase_like_1"/>
    <property type="match status" value="1"/>
</dbReference>
<dbReference type="OrthoDB" id="9785695at2"/>
<dbReference type="PANTHER" id="PTHR43200:SF6">
    <property type="entry name" value="3'(2'),5'-BISPHOSPHATE NUCLEOTIDASE"/>
    <property type="match status" value="1"/>
</dbReference>
<dbReference type="SUPFAM" id="SSF56655">
    <property type="entry name" value="Carbohydrate phosphatase"/>
    <property type="match status" value="1"/>
</dbReference>
<dbReference type="EMBL" id="NPEX01000073">
    <property type="protein sequence ID" value="RAI43734.1"/>
    <property type="molecule type" value="Genomic_DNA"/>
</dbReference>
<organism evidence="13 14">
    <name type="scientific">Rhodoplanes roseus</name>
    <dbReference type="NCBI Taxonomy" id="29409"/>
    <lineage>
        <taxon>Bacteria</taxon>
        <taxon>Pseudomonadati</taxon>
        <taxon>Pseudomonadota</taxon>
        <taxon>Alphaproteobacteria</taxon>
        <taxon>Hyphomicrobiales</taxon>
        <taxon>Nitrobacteraceae</taxon>
        <taxon>Rhodoplanes</taxon>
    </lineage>
</organism>
<dbReference type="InterPro" id="IPR051090">
    <property type="entry name" value="Inositol_monoP_superfamily"/>
</dbReference>
<protein>
    <recommendedName>
        <fullName evidence="4 11">Histidinol-phosphatase</fullName>
        <ecNumber evidence="4 11">3.1.3.15</ecNumber>
    </recommendedName>
</protein>